<feature type="non-terminal residue" evidence="2">
    <location>
        <position position="1"/>
    </location>
</feature>
<organism evidence="2 3">
    <name type="scientific">Pelobates cultripes</name>
    <name type="common">Western spadefoot toad</name>
    <dbReference type="NCBI Taxonomy" id="61616"/>
    <lineage>
        <taxon>Eukaryota</taxon>
        <taxon>Metazoa</taxon>
        <taxon>Chordata</taxon>
        <taxon>Craniata</taxon>
        <taxon>Vertebrata</taxon>
        <taxon>Euteleostomi</taxon>
        <taxon>Amphibia</taxon>
        <taxon>Batrachia</taxon>
        <taxon>Anura</taxon>
        <taxon>Pelobatoidea</taxon>
        <taxon>Pelobatidae</taxon>
        <taxon>Pelobates</taxon>
    </lineage>
</organism>
<keyword evidence="1" id="KW-0812">Transmembrane</keyword>
<sequence>VAPLSLPSSFFPPPLLSSSLLLFPLLHTELLLLPFSLCLFFLFSSSSSGPWM</sequence>
<dbReference type="AlphaFoldDB" id="A0AAD1S688"/>
<evidence type="ECO:0000256" key="1">
    <source>
        <dbReference type="SAM" id="Phobius"/>
    </source>
</evidence>
<evidence type="ECO:0000313" key="3">
    <source>
        <dbReference type="Proteomes" id="UP001295444"/>
    </source>
</evidence>
<proteinExistence type="predicted"/>
<accession>A0AAD1S688</accession>
<dbReference type="EMBL" id="OW240916">
    <property type="protein sequence ID" value="CAH2293614.1"/>
    <property type="molecule type" value="Genomic_DNA"/>
</dbReference>
<dbReference type="Proteomes" id="UP001295444">
    <property type="component" value="Chromosome 05"/>
</dbReference>
<protein>
    <submittedName>
        <fullName evidence="2">Uncharacterized protein</fullName>
    </submittedName>
</protein>
<evidence type="ECO:0000313" key="2">
    <source>
        <dbReference type="EMBL" id="CAH2293614.1"/>
    </source>
</evidence>
<feature type="transmembrane region" description="Helical" evidence="1">
    <location>
        <begin position="20"/>
        <end position="43"/>
    </location>
</feature>
<reference evidence="2" key="1">
    <citation type="submission" date="2022-03" db="EMBL/GenBank/DDBJ databases">
        <authorList>
            <person name="Alioto T."/>
            <person name="Alioto T."/>
            <person name="Gomez Garrido J."/>
        </authorList>
    </citation>
    <scope>NUCLEOTIDE SEQUENCE</scope>
</reference>
<keyword evidence="1" id="KW-1133">Transmembrane helix</keyword>
<keyword evidence="3" id="KW-1185">Reference proteome</keyword>
<keyword evidence="1" id="KW-0472">Membrane</keyword>
<feature type="non-terminal residue" evidence="2">
    <location>
        <position position="52"/>
    </location>
</feature>
<name>A0AAD1S688_PELCU</name>
<gene>
    <name evidence="2" type="ORF">PECUL_23A007554</name>
</gene>